<evidence type="ECO:0000313" key="2">
    <source>
        <dbReference type="Proteomes" id="UP001626603"/>
    </source>
</evidence>
<keyword evidence="2" id="KW-1185">Reference proteome</keyword>
<evidence type="ECO:0000313" key="1">
    <source>
        <dbReference type="EMBL" id="WOX55862.1"/>
    </source>
</evidence>
<name>A0ABD8A9Z9_9EURY</name>
<gene>
    <name evidence="1" type="ORF">R6Y95_00655</name>
</gene>
<accession>A0ABD8A9Z9</accession>
<dbReference type="Proteomes" id="UP001626603">
    <property type="component" value="Chromosome"/>
</dbReference>
<proteinExistence type="predicted"/>
<sequence>MTSHGGGPPHGMLLEKMFDLLEEDQVRQLTIRMMESRIKMKRQWIEMMEYKIETYKMIRDMLEMGGKR</sequence>
<dbReference type="AlphaFoldDB" id="A0ABD8A9Z9"/>
<dbReference type="EMBL" id="CP137641">
    <property type="protein sequence ID" value="WOX55862.1"/>
    <property type="molecule type" value="Genomic_DNA"/>
</dbReference>
<organism evidence="1 2">
    <name type="scientific">Methanoculleus palmolei</name>
    <dbReference type="NCBI Taxonomy" id="72612"/>
    <lineage>
        <taxon>Archaea</taxon>
        <taxon>Methanobacteriati</taxon>
        <taxon>Methanobacteriota</taxon>
        <taxon>Stenosarchaea group</taxon>
        <taxon>Methanomicrobia</taxon>
        <taxon>Methanomicrobiales</taxon>
        <taxon>Methanomicrobiaceae</taxon>
        <taxon>Methanoculleus</taxon>
    </lineage>
</organism>
<reference evidence="1 2" key="1">
    <citation type="submission" date="2023-10" db="EMBL/GenBank/DDBJ databases">
        <title>The complete genome sequence of Methanoculleus palmolei DSM 4273.</title>
        <authorList>
            <person name="Lai S.-J."/>
            <person name="You Y.-T."/>
            <person name="Chen S.-C."/>
        </authorList>
    </citation>
    <scope>NUCLEOTIDE SEQUENCE [LARGE SCALE GENOMIC DNA]</scope>
    <source>
        <strain evidence="1 2">DSM 4273</strain>
    </source>
</reference>
<protein>
    <submittedName>
        <fullName evidence="1">Uncharacterized protein</fullName>
    </submittedName>
</protein>